<feature type="domain" description="ABC transporter" evidence="10">
    <location>
        <begin position="17"/>
        <end position="247"/>
    </location>
</feature>
<dbReference type="PROSITE" id="PS00211">
    <property type="entry name" value="ABC_TRANSPORTER_1"/>
    <property type="match status" value="1"/>
</dbReference>
<dbReference type="SUPFAM" id="SSF52540">
    <property type="entry name" value="P-loop containing nucleoside triphosphate hydrolases"/>
    <property type="match status" value="1"/>
</dbReference>
<gene>
    <name evidence="11" type="primary">btuD_4</name>
    <name evidence="11" type="ORF">OPKNFCMD_1092</name>
</gene>
<reference evidence="11" key="1">
    <citation type="journal article" date="2021" name="Front. Microbiol.">
        <title>Comprehensive Comparative Genomics and Phenotyping of Methylobacterium Species.</title>
        <authorList>
            <person name="Alessa O."/>
            <person name="Ogura Y."/>
            <person name="Fujitani Y."/>
            <person name="Takami H."/>
            <person name="Hayashi T."/>
            <person name="Sahin N."/>
            <person name="Tani A."/>
        </authorList>
    </citation>
    <scope>NUCLEOTIDE SEQUENCE</scope>
    <source>
        <strain evidence="11">KCTC 52305</strain>
    </source>
</reference>
<feature type="region of interest" description="Disordered" evidence="9">
    <location>
        <begin position="393"/>
        <end position="412"/>
    </location>
</feature>
<evidence type="ECO:0000259" key="10">
    <source>
        <dbReference type="PROSITE" id="PS50893"/>
    </source>
</evidence>
<keyword evidence="12" id="KW-1185">Reference proteome</keyword>
<comment type="caution">
    <text evidence="11">The sequence shown here is derived from an EMBL/GenBank/DDBJ whole genome shotgun (WGS) entry which is preliminary data.</text>
</comment>
<dbReference type="Pfam" id="PF08402">
    <property type="entry name" value="TOBE_2"/>
    <property type="match status" value="1"/>
</dbReference>
<dbReference type="GO" id="GO:0005524">
    <property type="term" value="F:ATP binding"/>
    <property type="evidence" value="ECO:0007669"/>
    <property type="project" value="UniProtKB-KW"/>
</dbReference>
<evidence type="ECO:0000256" key="4">
    <source>
        <dbReference type="ARBA" id="ARBA00022519"/>
    </source>
</evidence>
<dbReference type="RefSeq" id="WP_238312947.1">
    <property type="nucleotide sequence ID" value="NZ_BPQH01000003.1"/>
</dbReference>
<dbReference type="InterPro" id="IPR050093">
    <property type="entry name" value="ABC_SmlMolc_Importer"/>
</dbReference>
<dbReference type="PROSITE" id="PS50893">
    <property type="entry name" value="ABC_TRANSPORTER_2"/>
    <property type="match status" value="1"/>
</dbReference>
<evidence type="ECO:0000256" key="1">
    <source>
        <dbReference type="ARBA" id="ARBA00005417"/>
    </source>
</evidence>
<proteinExistence type="inferred from homology"/>
<feature type="region of interest" description="Disordered" evidence="9">
    <location>
        <begin position="302"/>
        <end position="325"/>
    </location>
</feature>
<name>A0ABQ4QT13_9HYPH</name>
<evidence type="ECO:0000256" key="7">
    <source>
        <dbReference type="ARBA" id="ARBA00022967"/>
    </source>
</evidence>
<evidence type="ECO:0000313" key="12">
    <source>
        <dbReference type="Proteomes" id="UP001055167"/>
    </source>
</evidence>
<evidence type="ECO:0000313" key="11">
    <source>
        <dbReference type="EMBL" id="GJD48374.1"/>
    </source>
</evidence>
<dbReference type="Pfam" id="PF00005">
    <property type="entry name" value="ABC_tran"/>
    <property type="match status" value="1"/>
</dbReference>
<dbReference type="InterPro" id="IPR027417">
    <property type="entry name" value="P-loop_NTPase"/>
</dbReference>
<evidence type="ECO:0000256" key="6">
    <source>
        <dbReference type="ARBA" id="ARBA00022840"/>
    </source>
</evidence>
<dbReference type="SUPFAM" id="SSF50331">
    <property type="entry name" value="MOP-like"/>
    <property type="match status" value="1"/>
</dbReference>
<protein>
    <submittedName>
        <fullName evidence="11">Vitamin B12 import ATP-binding protein BtuD</fullName>
    </submittedName>
</protein>
<keyword evidence="5" id="KW-0547">Nucleotide-binding</keyword>
<evidence type="ECO:0000256" key="9">
    <source>
        <dbReference type="SAM" id="MobiDB-lite"/>
    </source>
</evidence>
<evidence type="ECO:0000256" key="3">
    <source>
        <dbReference type="ARBA" id="ARBA00022475"/>
    </source>
</evidence>
<dbReference type="InterPro" id="IPR003593">
    <property type="entry name" value="AAA+_ATPase"/>
</dbReference>
<dbReference type="PANTHER" id="PTHR42781:SF5">
    <property type="entry name" value="PUTRESCINE TRANSPORT ATP-BINDING PROTEIN POTG"/>
    <property type="match status" value="1"/>
</dbReference>
<feature type="compositionally biased region" description="Low complexity" evidence="9">
    <location>
        <begin position="307"/>
        <end position="325"/>
    </location>
</feature>
<evidence type="ECO:0000256" key="2">
    <source>
        <dbReference type="ARBA" id="ARBA00022448"/>
    </source>
</evidence>
<keyword evidence="2" id="KW-0813">Transport</keyword>
<reference evidence="11" key="2">
    <citation type="submission" date="2021-08" db="EMBL/GenBank/DDBJ databases">
        <authorList>
            <person name="Tani A."/>
            <person name="Ola A."/>
            <person name="Ogura Y."/>
            <person name="Katsura K."/>
            <person name="Hayashi T."/>
        </authorList>
    </citation>
    <scope>NUCLEOTIDE SEQUENCE</scope>
    <source>
        <strain evidence="11">KCTC 52305</strain>
    </source>
</reference>
<dbReference type="InterPro" id="IPR003439">
    <property type="entry name" value="ABC_transporter-like_ATP-bd"/>
</dbReference>
<dbReference type="Proteomes" id="UP001055167">
    <property type="component" value="Unassembled WGS sequence"/>
</dbReference>
<dbReference type="InterPro" id="IPR017871">
    <property type="entry name" value="ABC_transporter-like_CS"/>
</dbReference>
<dbReference type="SMART" id="SM00382">
    <property type="entry name" value="AAA"/>
    <property type="match status" value="1"/>
</dbReference>
<keyword evidence="7" id="KW-1278">Translocase</keyword>
<keyword evidence="3" id="KW-1003">Cell membrane</keyword>
<organism evidence="11 12">
    <name type="scientific">Methylobacterium crusticola</name>
    <dbReference type="NCBI Taxonomy" id="1697972"/>
    <lineage>
        <taxon>Bacteria</taxon>
        <taxon>Pseudomonadati</taxon>
        <taxon>Pseudomonadota</taxon>
        <taxon>Alphaproteobacteria</taxon>
        <taxon>Hyphomicrobiales</taxon>
        <taxon>Methylobacteriaceae</taxon>
        <taxon>Methylobacterium</taxon>
    </lineage>
</organism>
<dbReference type="Gene3D" id="3.40.50.300">
    <property type="entry name" value="P-loop containing nucleotide triphosphate hydrolases"/>
    <property type="match status" value="1"/>
</dbReference>
<dbReference type="InterPro" id="IPR013611">
    <property type="entry name" value="Transp-assoc_OB_typ2"/>
</dbReference>
<dbReference type="InterPro" id="IPR008995">
    <property type="entry name" value="Mo/tungstate-bd_C_term_dom"/>
</dbReference>
<evidence type="ECO:0000256" key="5">
    <source>
        <dbReference type="ARBA" id="ARBA00022741"/>
    </source>
</evidence>
<keyword evidence="8" id="KW-0472">Membrane</keyword>
<accession>A0ABQ4QT13</accession>
<comment type="similarity">
    <text evidence="1">Belongs to the ABC transporter superfamily.</text>
</comment>
<keyword evidence="6 11" id="KW-0067">ATP-binding</keyword>
<evidence type="ECO:0000256" key="8">
    <source>
        <dbReference type="ARBA" id="ARBA00023136"/>
    </source>
</evidence>
<keyword evidence="4" id="KW-0997">Cell inner membrane</keyword>
<dbReference type="PANTHER" id="PTHR42781">
    <property type="entry name" value="SPERMIDINE/PUTRESCINE IMPORT ATP-BINDING PROTEIN POTA"/>
    <property type="match status" value="1"/>
</dbReference>
<dbReference type="EMBL" id="BPQH01000003">
    <property type="protein sequence ID" value="GJD48374.1"/>
    <property type="molecule type" value="Genomic_DNA"/>
</dbReference>
<sequence>MTTQAAPAEPPSSSGRLRFDGVTKRFGAHVAVDDVTLDLPAGEFFCLLGPSGCGKSTLLRLLAGFEDPSRGRILLDGRDLAGTPPHRRPVNMMFQSYALFPHMDVAGNIAYGLRREGMPRAAVAARVAELVRLVQLDGLEARRPDRLSGGQRQRVALARALARRPRVLLLDEPLGALDRSLREATQGELRALQRRLATTFVVVTHDPAEAMTLADRIGVMERGRLVQVGPAQALYERPAGRYVAGLLGDVNLIEGRLGEGGAGSLRRLDTPLGALSGHDHHGAGAAGDAALLALRPERLSLRPEPEAGPADAAGPGQAAGPADAADAAAAAAERLPGRLLEVTYLGEKILCRVGMADGRVLRAVRPAGSPVPAPGTAVRLAYAPQAAALVRAEPADAAPPRAGAAPAPARPA</sequence>